<dbReference type="GO" id="GO:0005737">
    <property type="term" value="C:cytoplasm"/>
    <property type="evidence" value="ECO:0007669"/>
    <property type="project" value="TreeGrafter"/>
</dbReference>
<dbReference type="SUPFAM" id="SSF52540">
    <property type="entry name" value="P-loop containing nucleoside triphosphate hydrolases"/>
    <property type="match status" value="1"/>
</dbReference>
<evidence type="ECO:0000256" key="5">
    <source>
        <dbReference type="RuleBase" id="RU365059"/>
    </source>
</evidence>
<dbReference type="AlphaFoldDB" id="A0A6G1G879"/>
<proteinExistence type="inferred from homology"/>
<evidence type="ECO:0000256" key="3">
    <source>
        <dbReference type="ARBA" id="ARBA00022801"/>
    </source>
</evidence>
<dbReference type="RefSeq" id="XP_033535762.1">
    <property type="nucleotide sequence ID" value="XM_033680605.1"/>
</dbReference>
<comment type="subunit">
    <text evidence="5">Binds to RNA polymerase II (RNAPII).</text>
</comment>
<reference evidence="9" key="2">
    <citation type="submission" date="2020-04" db="EMBL/GenBank/DDBJ databases">
        <authorList>
            <consortium name="NCBI Genome Project"/>
        </authorList>
    </citation>
    <scope>NUCLEOTIDE SEQUENCE</scope>
    <source>
        <strain evidence="9">CBS 781.70</strain>
    </source>
</reference>
<dbReference type="Gene3D" id="3.40.50.300">
    <property type="entry name" value="P-loop containing nucleotide triphosphate hydrolases"/>
    <property type="match status" value="1"/>
</dbReference>
<evidence type="ECO:0000256" key="2">
    <source>
        <dbReference type="ARBA" id="ARBA00022741"/>
    </source>
</evidence>
<keyword evidence="3 5" id="KW-0378">Hydrolase</keyword>
<dbReference type="EMBL" id="ML975153">
    <property type="protein sequence ID" value="KAF1814131.1"/>
    <property type="molecule type" value="Genomic_DNA"/>
</dbReference>
<organism evidence="7">
    <name type="scientific">Eremomyces bilateralis CBS 781.70</name>
    <dbReference type="NCBI Taxonomy" id="1392243"/>
    <lineage>
        <taxon>Eukaryota</taxon>
        <taxon>Fungi</taxon>
        <taxon>Dikarya</taxon>
        <taxon>Ascomycota</taxon>
        <taxon>Pezizomycotina</taxon>
        <taxon>Dothideomycetes</taxon>
        <taxon>Dothideomycetes incertae sedis</taxon>
        <taxon>Eremomycetales</taxon>
        <taxon>Eremomycetaceae</taxon>
        <taxon>Eremomyces</taxon>
    </lineage>
</organism>
<evidence type="ECO:0000313" key="9">
    <source>
        <dbReference type="RefSeq" id="XP_033535762.1"/>
    </source>
</evidence>
<feature type="region of interest" description="Disordered" evidence="6">
    <location>
        <begin position="211"/>
        <end position="230"/>
    </location>
</feature>
<dbReference type="GO" id="GO:0005525">
    <property type="term" value="F:GTP binding"/>
    <property type="evidence" value="ECO:0007669"/>
    <property type="project" value="UniProtKB-KW"/>
</dbReference>
<dbReference type="InterPro" id="IPR004130">
    <property type="entry name" value="Gpn"/>
</dbReference>
<sequence>MPFGQLVIGPPGSGKSTYCDGMQQFMGAIGRNCSIVNLDPANDRTSYEAALDIRDLVTLDEIMKDEELGPNGAILYALEELEHNMSWLDEGLKGLGEDQYVIFDCPGQVELFTHHASLKNIFVHLQKIGYRLVVLHLLDSHVLTQPSLYISALLVALRGMLQMELPHLNVFTKIDNLASYPPLPFGLEFYTEVHDLTYLLPYMEDEQRLFPRQPTSLPSDTGHPDTTKPQSKLARLGLALAELVTDFGLLSFHTLAVEDKQSMMTLLRAIDTAGGYIFTGRPGDAEASNEAAVWQTAMREGATMMDARDVQERWVTRRAEFDEIERKGWREEAGLPAEEEEGGEVRNAADLRGRGGSQERKEEGDMWNPSDSGIKVVKKHG</sequence>
<name>A0A6G1G879_9PEZI</name>
<dbReference type="PANTHER" id="PTHR21231:SF3">
    <property type="entry name" value="GPN-LOOP GTPASE 2"/>
    <property type="match status" value="1"/>
</dbReference>
<comment type="function">
    <text evidence="5">Small GTPase required for proper localization of RNA polymerase II and III (RNAPII and RNAPIII). May act at an RNAP assembly step prior to nuclear import.</text>
</comment>
<feature type="region of interest" description="Disordered" evidence="6">
    <location>
        <begin position="329"/>
        <end position="381"/>
    </location>
</feature>
<feature type="compositionally biased region" description="Basic and acidic residues" evidence="6">
    <location>
        <begin position="343"/>
        <end position="364"/>
    </location>
</feature>
<evidence type="ECO:0000313" key="7">
    <source>
        <dbReference type="EMBL" id="KAF1814131.1"/>
    </source>
</evidence>
<evidence type="ECO:0000256" key="6">
    <source>
        <dbReference type="SAM" id="MobiDB-lite"/>
    </source>
</evidence>
<dbReference type="GO" id="GO:0003924">
    <property type="term" value="F:GTPase activity"/>
    <property type="evidence" value="ECO:0007669"/>
    <property type="project" value="TreeGrafter"/>
</dbReference>
<reference evidence="9" key="3">
    <citation type="submission" date="2025-04" db="UniProtKB">
        <authorList>
            <consortium name="RefSeq"/>
        </authorList>
    </citation>
    <scope>IDENTIFICATION</scope>
    <source>
        <strain evidence="9">CBS 781.70</strain>
    </source>
</reference>
<dbReference type="CDD" id="cd17871">
    <property type="entry name" value="GPN2"/>
    <property type="match status" value="1"/>
</dbReference>
<dbReference type="InterPro" id="IPR030231">
    <property type="entry name" value="Gpn2"/>
</dbReference>
<reference evidence="7 9" key="1">
    <citation type="submission" date="2020-01" db="EMBL/GenBank/DDBJ databases">
        <authorList>
            <consortium name="DOE Joint Genome Institute"/>
            <person name="Haridas S."/>
            <person name="Albert R."/>
            <person name="Binder M."/>
            <person name="Bloem J."/>
            <person name="Labutti K."/>
            <person name="Salamov A."/>
            <person name="Andreopoulos B."/>
            <person name="Baker S.E."/>
            <person name="Barry K."/>
            <person name="Bills G."/>
            <person name="Bluhm B.H."/>
            <person name="Cannon C."/>
            <person name="Castanera R."/>
            <person name="Culley D.E."/>
            <person name="Daum C."/>
            <person name="Ezra D."/>
            <person name="Gonzalez J.B."/>
            <person name="Henrissat B."/>
            <person name="Kuo A."/>
            <person name="Liang C."/>
            <person name="Lipzen A."/>
            <person name="Lutzoni F."/>
            <person name="Magnuson J."/>
            <person name="Mondo S."/>
            <person name="Nolan M."/>
            <person name="Ohm R."/>
            <person name="Pangilinan J."/>
            <person name="Park H.-J."/>
            <person name="Ramirez L."/>
            <person name="Alfaro M."/>
            <person name="Sun H."/>
            <person name="Tritt A."/>
            <person name="Yoshinaga Y."/>
            <person name="Zwiers L.-H."/>
            <person name="Turgeon B.G."/>
            <person name="Goodwin S.B."/>
            <person name="Spatafora J.W."/>
            <person name="Crous P.W."/>
            <person name="Grigoriev I.V."/>
        </authorList>
    </citation>
    <scope>NUCLEOTIDE SEQUENCE</scope>
    <source>
        <strain evidence="7 9">CBS 781.70</strain>
    </source>
</reference>
<evidence type="ECO:0000313" key="8">
    <source>
        <dbReference type="Proteomes" id="UP000504638"/>
    </source>
</evidence>
<gene>
    <name evidence="7 9" type="ORF">P152DRAFT_465087</name>
</gene>
<keyword evidence="2 5" id="KW-0547">Nucleotide-binding</keyword>
<keyword evidence="8" id="KW-1185">Reference proteome</keyword>
<keyword evidence="4 5" id="KW-0342">GTP-binding</keyword>
<accession>A0A6G1G879</accession>
<dbReference type="InterPro" id="IPR027417">
    <property type="entry name" value="P-loop_NTPase"/>
</dbReference>
<protein>
    <recommendedName>
        <fullName evidence="5">GPN-loop GTPase 2</fullName>
    </recommendedName>
</protein>
<evidence type="ECO:0000256" key="4">
    <source>
        <dbReference type="ARBA" id="ARBA00023134"/>
    </source>
</evidence>
<evidence type="ECO:0000256" key="1">
    <source>
        <dbReference type="ARBA" id="ARBA00005290"/>
    </source>
</evidence>
<dbReference type="Proteomes" id="UP000504638">
    <property type="component" value="Unplaced"/>
</dbReference>
<dbReference type="Pfam" id="PF03029">
    <property type="entry name" value="ATP_bind_1"/>
    <property type="match status" value="1"/>
</dbReference>
<dbReference type="FunFam" id="3.40.50.300:FF:000338">
    <property type="entry name" value="GPN-loop GTPase 2"/>
    <property type="match status" value="1"/>
</dbReference>
<dbReference type="PANTHER" id="PTHR21231">
    <property type="entry name" value="XPA-BINDING PROTEIN 1-RELATED"/>
    <property type="match status" value="1"/>
</dbReference>
<comment type="similarity">
    <text evidence="1 5">Belongs to the GPN-loop GTPase family.</text>
</comment>
<dbReference type="GeneID" id="54421175"/>
<dbReference type="OrthoDB" id="5839at2759"/>